<keyword evidence="13" id="KW-1185">Reference proteome</keyword>
<proteinExistence type="inferred from homology"/>
<feature type="transmembrane region" description="Helical" evidence="9">
    <location>
        <begin position="58"/>
        <end position="83"/>
    </location>
</feature>
<evidence type="ECO:0000256" key="7">
    <source>
        <dbReference type="ARBA" id="ARBA00022989"/>
    </source>
</evidence>
<dbReference type="PANTHER" id="PTHR30386:SF17">
    <property type="entry name" value="ALKALINE PROTEASE SECRETION PROTEIN APRE"/>
    <property type="match status" value="1"/>
</dbReference>
<reference evidence="12 13" key="1">
    <citation type="submission" date="2022-10" db="EMBL/GenBank/DDBJ databases">
        <title>Sinirhodobacter sp. nov., isolated from ocean surface sediments.</title>
        <authorList>
            <person name="He W."/>
            <person name="Wang L."/>
            <person name="Zhang D.-F."/>
        </authorList>
    </citation>
    <scope>NUCLEOTIDE SEQUENCE [LARGE SCALE GENOMIC DNA]</scope>
    <source>
        <strain evidence="12 13">WL0115</strain>
    </source>
</reference>
<keyword evidence="7 9" id="KW-1133">Transmembrane helix</keyword>
<evidence type="ECO:0000313" key="13">
    <source>
        <dbReference type="Proteomes" id="UP001526166"/>
    </source>
</evidence>
<comment type="caution">
    <text evidence="12">The sequence shown here is derived from an EMBL/GenBank/DDBJ whole genome shotgun (WGS) entry which is preliminary data.</text>
</comment>
<evidence type="ECO:0000259" key="10">
    <source>
        <dbReference type="Pfam" id="PF25994"/>
    </source>
</evidence>
<comment type="subcellular location">
    <subcellularLocation>
        <location evidence="1 9">Cell inner membrane</location>
        <topology evidence="1 9">Single-pass membrane protein</topology>
    </subcellularLocation>
</comment>
<evidence type="ECO:0000256" key="9">
    <source>
        <dbReference type="RuleBase" id="RU365093"/>
    </source>
</evidence>
<dbReference type="PANTHER" id="PTHR30386">
    <property type="entry name" value="MEMBRANE FUSION SUBUNIT OF EMRAB-TOLC MULTIDRUG EFFLUX PUMP"/>
    <property type="match status" value="1"/>
</dbReference>
<dbReference type="NCBIfam" id="TIGR01843">
    <property type="entry name" value="type_I_hlyD"/>
    <property type="match status" value="1"/>
</dbReference>
<name>A0ABT2ZX40_9RHOB</name>
<evidence type="ECO:0000256" key="1">
    <source>
        <dbReference type="ARBA" id="ARBA00004377"/>
    </source>
</evidence>
<dbReference type="Gene3D" id="2.40.30.170">
    <property type="match status" value="1"/>
</dbReference>
<evidence type="ECO:0000256" key="4">
    <source>
        <dbReference type="ARBA" id="ARBA00022475"/>
    </source>
</evidence>
<dbReference type="Proteomes" id="UP001526166">
    <property type="component" value="Unassembled WGS sequence"/>
</dbReference>
<dbReference type="InterPro" id="IPR058982">
    <property type="entry name" value="Beta-barrel_AprE"/>
</dbReference>
<comment type="similarity">
    <text evidence="2 9">Belongs to the membrane fusion protein (MFP) (TC 8.A.1) family.</text>
</comment>
<keyword evidence="4 9" id="KW-1003">Cell membrane</keyword>
<dbReference type="Pfam" id="PF25994">
    <property type="entry name" value="HH_AprE"/>
    <property type="match status" value="1"/>
</dbReference>
<keyword evidence="6 9" id="KW-0812">Transmembrane</keyword>
<feature type="domain" description="AprE-like beta-barrel" evidence="11">
    <location>
        <begin position="368"/>
        <end position="453"/>
    </location>
</feature>
<evidence type="ECO:0000313" key="12">
    <source>
        <dbReference type="EMBL" id="MCV2878290.1"/>
    </source>
</evidence>
<feature type="domain" description="AprE-like long alpha-helical hairpin" evidence="10">
    <location>
        <begin position="142"/>
        <end position="326"/>
    </location>
</feature>
<evidence type="ECO:0000256" key="6">
    <source>
        <dbReference type="ARBA" id="ARBA00022692"/>
    </source>
</evidence>
<dbReference type="InterPro" id="IPR050739">
    <property type="entry name" value="MFP"/>
</dbReference>
<evidence type="ECO:0000259" key="11">
    <source>
        <dbReference type="Pfam" id="PF26002"/>
    </source>
</evidence>
<dbReference type="Pfam" id="PF26002">
    <property type="entry name" value="Beta-barrel_AprE"/>
    <property type="match status" value="1"/>
</dbReference>
<dbReference type="InterPro" id="IPR058781">
    <property type="entry name" value="HH_AprE-like"/>
</dbReference>
<sequence>MSLPDAEWFRVALGEVLSRIEGASGSGAYVAAGVALLLGGALWMVFRRRAGTGVLAGAVRGPVLTGLVALGLFIGVMGMWSWLVPLAGAAVAPGVFSPMGDTKTVQHLEGGIVKEILVADGSKVTAGAPLILLDDTETRGALSAKTERYIYLLAVEARLAAELQGTEMHDPPAAFADLPPEAMTVFTGQQELLQTRRTTQQARENVLLARAEQLRTTAQGIEGVVEAKNQELDILRGEIATARDLYDKGLQRLPQVLALERESASVRSEIAQSQTEIARIGEQVAETQLQMQTLREEMLEAASGELAQTRAELALTRSDLPAYRDRLERLVIRAPVSGTVANMQVATMSGVIKPGQALLDIVPADIELLAEARVRPTDIDRIYTGMRVRVVLSAYRQRNLPQIFGQVRSVSADRIIDERTDVPYFMADVSVDQEALRSLPDVVLTSGMPVEIIFLDDEQTLVSYLLDPVRTSFNRSFVGH</sequence>
<keyword evidence="3 9" id="KW-0813">Transport</keyword>
<dbReference type="RefSeq" id="WP_263847343.1">
    <property type="nucleotide sequence ID" value="NZ_JAOWKW010000004.1"/>
</dbReference>
<gene>
    <name evidence="12" type="ORF">OE699_05435</name>
</gene>
<dbReference type="PRINTS" id="PR01490">
    <property type="entry name" value="RTXTOXIND"/>
</dbReference>
<organism evidence="12 13">
    <name type="scientific">Sedimentimonas flavescens</name>
    <dbReference type="NCBI Taxonomy" id="2851012"/>
    <lineage>
        <taxon>Bacteria</taxon>
        <taxon>Pseudomonadati</taxon>
        <taxon>Pseudomonadota</taxon>
        <taxon>Alphaproteobacteria</taxon>
        <taxon>Rhodobacterales</taxon>
        <taxon>Rhodobacter group</taxon>
        <taxon>Sedimentimonas</taxon>
    </lineage>
</organism>
<evidence type="ECO:0000256" key="8">
    <source>
        <dbReference type="ARBA" id="ARBA00023136"/>
    </source>
</evidence>
<accession>A0ABT2ZX40</accession>
<dbReference type="EMBL" id="JAOWKW010000004">
    <property type="protein sequence ID" value="MCV2878290.1"/>
    <property type="molecule type" value="Genomic_DNA"/>
</dbReference>
<evidence type="ECO:0000256" key="5">
    <source>
        <dbReference type="ARBA" id="ARBA00022519"/>
    </source>
</evidence>
<feature type="transmembrane region" description="Helical" evidence="9">
    <location>
        <begin position="27"/>
        <end position="46"/>
    </location>
</feature>
<keyword evidence="8 9" id="KW-0472">Membrane</keyword>
<protein>
    <recommendedName>
        <fullName evidence="9">Membrane fusion protein (MFP) family protein</fullName>
    </recommendedName>
</protein>
<evidence type="ECO:0000256" key="3">
    <source>
        <dbReference type="ARBA" id="ARBA00022448"/>
    </source>
</evidence>
<comment type="caution">
    <text evidence="9">Lacks conserved residue(s) required for the propagation of feature annotation.</text>
</comment>
<dbReference type="InterPro" id="IPR010129">
    <property type="entry name" value="T1SS_HlyD"/>
</dbReference>
<keyword evidence="5 9" id="KW-0997">Cell inner membrane</keyword>
<evidence type="ECO:0000256" key="2">
    <source>
        <dbReference type="ARBA" id="ARBA00009477"/>
    </source>
</evidence>